<organism evidence="3 4">
    <name type="scientific">Trichoderma guizhouense</name>
    <dbReference type="NCBI Taxonomy" id="1491466"/>
    <lineage>
        <taxon>Eukaryota</taxon>
        <taxon>Fungi</taxon>
        <taxon>Dikarya</taxon>
        <taxon>Ascomycota</taxon>
        <taxon>Pezizomycotina</taxon>
        <taxon>Sordariomycetes</taxon>
        <taxon>Hypocreomycetidae</taxon>
        <taxon>Hypocreales</taxon>
        <taxon>Hypocreaceae</taxon>
        <taxon>Trichoderma</taxon>
    </lineage>
</organism>
<accession>A0A1T3CYK3</accession>
<dbReference type="InterPro" id="IPR008972">
    <property type="entry name" value="Cupredoxin"/>
</dbReference>
<keyword evidence="4" id="KW-1185">Reference proteome</keyword>
<evidence type="ECO:0000313" key="4">
    <source>
        <dbReference type="Proteomes" id="UP000191004"/>
    </source>
</evidence>
<feature type="region of interest" description="Disordered" evidence="1">
    <location>
        <begin position="223"/>
        <end position="278"/>
    </location>
</feature>
<dbReference type="Gene3D" id="2.60.40.420">
    <property type="entry name" value="Cupredoxins - blue copper proteins"/>
    <property type="match status" value="1"/>
</dbReference>
<evidence type="ECO:0000256" key="2">
    <source>
        <dbReference type="SAM" id="SignalP"/>
    </source>
</evidence>
<dbReference type="CDD" id="cd00920">
    <property type="entry name" value="Cupredoxin"/>
    <property type="match status" value="1"/>
</dbReference>
<feature type="signal peptide" evidence="2">
    <location>
        <begin position="1"/>
        <end position="17"/>
    </location>
</feature>
<feature type="compositionally biased region" description="Low complexity" evidence="1">
    <location>
        <begin position="256"/>
        <end position="269"/>
    </location>
</feature>
<dbReference type="Proteomes" id="UP000191004">
    <property type="component" value="Unassembled WGS sequence"/>
</dbReference>
<gene>
    <name evidence="3" type="ORF">A0O28_0062830</name>
</gene>
<name>A0A1T3CYK3_9HYPO</name>
<reference evidence="3 4" key="1">
    <citation type="submission" date="2016-04" db="EMBL/GenBank/DDBJ databases">
        <title>Multiple horizontal gene transfer events from other fungi enriched the ability of the initially mycotrophic fungus Trichoderma (Ascomycota) to feed on dead plant biomass.</title>
        <authorList>
            <person name="Atanasova L."/>
            <person name="Chenthamara K."/>
            <person name="Zhang J."/>
            <person name="Grujic M."/>
            <person name="Henrissat B."/>
            <person name="Kuo A."/>
            <person name="Aertz A."/>
            <person name="Salamov A."/>
            <person name="Lipzen A."/>
            <person name="Labutti K."/>
            <person name="Barry K."/>
            <person name="Miao Y."/>
            <person name="Rahimi M.J."/>
            <person name="Shen Q."/>
            <person name="Grigoriev I.V."/>
            <person name="Kubicek C.P."/>
            <person name="Druzhinina I.S."/>
        </authorList>
    </citation>
    <scope>NUCLEOTIDE SEQUENCE [LARGE SCALE GENOMIC DNA]</scope>
    <source>
        <strain evidence="3 4">NJAU 4742</strain>
    </source>
</reference>
<dbReference type="PANTHER" id="PTHR34883">
    <property type="entry name" value="SERINE-RICH PROTEIN, PUTATIVE-RELATED-RELATED"/>
    <property type="match status" value="1"/>
</dbReference>
<dbReference type="PANTHER" id="PTHR34883:SF4">
    <property type="entry name" value="CUPREDOXIN"/>
    <property type="match status" value="1"/>
</dbReference>
<comment type="caution">
    <text evidence="3">The sequence shown here is derived from an EMBL/GenBank/DDBJ whole genome shotgun (WGS) entry which is preliminary data.</text>
</comment>
<dbReference type="OrthoDB" id="1921208at2759"/>
<protein>
    <submittedName>
        <fullName evidence="3">Dihydrolipoamide acetyltransferase</fullName>
    </submittedName>
</protein>
<dbReference type="EMBL" id="LVVK01000003">
    <property type="protein sequence ID" value="OPB46162.1"/>
    <property type="molecule type" value="Genomic_DNA"/>
</dbReference>
<sequence length="325" mass="32435">MKFYSWLALASAPLAMANKVQNAYPDNAARSVELEMDERSIAIASGMAGHGITANALTEIIIIWANPGGGAATTTYNQKVTVTETVTVGGQTTTAAAAGATHTVTVGGAAGLVYSPPQLNNIPVGDTVIFEFQSMNHTVTQSAFDTPCKKLDGGMDSGFQANPNNTISPAPQVAMQVMASTPLWFYCRQKGHCGKGMVFSINPTAAKTQAQFQQMAIAQNGTGAATPITGGSSSAAPAPPPAQSAPPAAAPPAAAPPAQSAPPAAAPPAGGDNSIQPGKGTVGADGSCSCFVQCAPGSFPVNAAQGVGSTGGWGGALPMNMAAMS</sequence>
<keyword evidence="3" id="KW-0808">Transferase</keyword>
<evidence type="ECO:0000313" key="3">
    <source>
        <dbReference type="EMBL" id="OPB46162.1"/>
    </source>
</evidence>
<proteinExistence type="predicted"/>
<keyword evidence="2" id="KW-0732">Signal</keyword>
<dbReference type="GO" id="GO:0016740">
    <property type="term" value="F:transferase activity"/>
    <property type="evidence" value="ECO:0007669"/>
    <property type="project" value="UniProtKB-KW"/>
</dbReference>
<dbReference type="InterPro" id="IPR052953">
    <property type="entry name" value="Ser-rich/MCO-related"/>
</dbReference>
<dbReference type="SUPFAM" id="SSF49503">
    <property type="entry name" value="Cupredoxins"/>
    <property type="match status" value="1"/>
</dbReference>
<feature type="compositionally biased region" description="Pro residues" evidence="1">
    <location>
        <begin position="237"/>
        <end position="255"/>
    </location>
</feature>
<dbReference type="AlphaFoldDB" id="A0A1T3CYK3"/>
<evidence type="ECO:0000256" key="1">
    <source>
        <dbReference type="SAM" id="MobiDB-lite"/>
    </source>
</evidence>
<feature type="chain" id="PRO_5012210866" evidence="2">
    <location>
        <begin position="18"/>
        <end position="325"/>
    </location>
</feature>